<keyword evidence="3" id="KW-1185">Reference proteome</keyword>
<feature type="compositionally biased region" description="Basic and acidic residues" evidence="1">
    <location>
        <begin position="228"/>
        <end position="242"/>
    </location>
</feature>
<comment type="caution">
    <text evidence="2">The sequence shown here is derived from an EMBL/GenBank/DDBJ whole genome shotgun (WGS) entry which is preliminary data.</text>
</comment>
<name>A0AAV9XAJ6_9PEZI</name>
<reference evidence="2 3" key="1">
    <citation type="submission" date="2019-10" db="EMBL/GenBank/DDBJ databases">
        <authorList>
            <person name="Palmer J.M."/>
        </authorList>
    </citation>
    <scope>NUCLEOTIDE SEQUENCE [LARGE SCALE GENOMIC DNA]</scope>
    <source>
        <strain evidence="2 3">TWF694</strain>
    </source>
</reference>
<accession>A0AAV9XAJ6</accession>
<proteinExistence type="predicted"/>
<evidence type="ECO:0000256" key="1">
    <source>
        <dbReference type="SAM" id="MobiDB-lite"/>
    </source>
</evidence>
<protein>
    <submittedName>
        <fullName evidence="2">Uncharacterized protein</fullName>
    </submittedName>
</protein>
<feature type="region of interest" description="Disordered" evidence="1">
    <location>
        <begin position="135"/>
        <end position="265"/>
    </location>
</feature>
<gene>
    <name evidence="2" type="ORF">TWF694_010544</name>
</gene>
<dbReference type="Proteomes" id="UP001365542">
    <property type="component" value="Unassembled WGS sequence"/>
</dbReference>
<dbReference type="PANTHER" id="PTHR46192">
    <property type="entry name" value="BROAD-RANGE ACID PHOSPHATASE DET1"/>
    <property type="match status" value="1"/>
</dbReference>
<sequence length="265" mass="30081">MTRVFLMKWYHYTVEEFEDLTNVEHCKFIIMRRNERGKYDLETKLRTWTEYEKQQEEAAKNNPEIAAQRAAKQKKFQSMRKKWGGCPDGCTHNEQSWNQPNAHVHNHMRTGSIAAIIDRDDKGVIEKAMASNLCSNCGGDMPITRTRSKKSNRPIVRVEPPTADTSSDDESSRMGSSSDGKLHSGLIRGRDGGGSKSGFNSDYEAEDEIDSEREKREISEANQKMFKSKAERLGDMKSDSDWSRSPQDSDGNGGSIFKRGRSTPM</sequence>
<evidence type="ECO:0000313" key="2">
    <source>
        <dbReference type="EMBL" id="KAK6538996.1"/>
    </source>
</evidence>
<dbReference type="EMBL" id="JAVHJO010000007">
    <property type="protein sequence ID" value="KAK6538996.1"/>
    <property type="molecule type" value="Genomic_DNA"/>
</dbReference>
<evidence type="ECO:0000313" key="3">
    <source>
        <dbReference type="Proteomes" id="UP001365542"/>
    </source>
</evidence>
<dbReference type="InterPro" id="IPR052765">
    <property type="entry name" value="PGM-Related"/>
</dbReference>
<organism evidence="2 3">
    <name type="scientific">Orbilia ellipsospora</name>
    <dbReference type="NCBI Taxonomy" id="2528407"/>
    <lineage>
        <taxon>Eukaryota</taxon>
        <taxon>Fungi</taxon>
        <taxon>Dikarya</taxon>
        <taxon>Ascomycota</taxon>
        <taxon>Pezizomycotina</taxon>
        <taxon>Orbiliomycetes</taxon>
        <taxon>Orbiliales</taxon>
        <taxon>Orbiliaceae</taxon>
        <taxon>Orbilia</taxon>
    </lineage>
</organism>
<dbReference type="AlphaFoldDB" id="A0AAV9XAJ6"/>